<keyword evidence="2" id="KW-1185">Reference proteome</keyword>
<organism evidence="1 2">
    <name type="scientific">Gossypium gossypioides</name>
    <name type="common">Mexican cotton</name>
    <name type="synonym">Selera gossypioides</name>
    <dbReference type="NCBI Taxonomy" id="34282"/>
    <lineage>
        <taxon>Eukaryota</taxon>
        <taxon>Viridiplantae</taxon>
        <taxon>Streptophyta</taxon>
        <taxon>Embryophyta</taxon>
        <taxon>Tracheophyta</taxon>
        <taxon>Spermatophyta</taxon>
        <taxon>Magnoliopsida</taxon>
        <taxon>eudicotyledons</taxon>
        <taxon>Gunneridae</taxon>
        <taxon>Pentapetalae</taxon>
        <taxon>rosids</taxon>
        <taxon>malvids</taxon>
        <taxon>Malvales</taxon>
        <taxon>Malvaceae</taxon>
        <taxon>Malvoideae</taxon>
        <taxon>Gossypium</taxon>
    </lineage>
</organism>
<name>A0A7J9BQF2_GOSGO</name>
<proteinExistence type="predicted"/>
<protein>
    <submittedName>
        <fullName evidence="1">Uncharacterized protein</fullName>
    </submittedName>
</protein>
<dbReference type="EMBL" id="JABEZY010000005">
    <property type="protein sequence ID" value="MBA0738414.1"/>
    <property type="molecule type" value="Genomic_DNA"/>
</dbReference>
<dbReference type="AlphaFoldDB" id="A0A7J9BQF2"/>
<evidence type="ECO:0000313" key="2">
    <source>
        <dbReference type="Proteomes" id="UP000593579"/>
    </source>
</evidence>
<evidence type="ECO:0000313" key="1">
    <source>
        <dbReference type="EMBL" id="MBA0738414.1"/>
    </source>
</evidence>
<gene>
    <name evidence="1" type="ORF">Gogos_011773</name>
</gene>
<comment type="caution">
    <text evidence="1">The sequence shown here is derived from an EMBL/GenBank/DDBJ whole genome shotgun (WGS) entry which is preliminary data.</text>
</comment>
<accession>A0A7J9BQF2</accession>
<dbReference type="Proteomes" id="UP000593579">
    <property type="component" value="Unassembled WGS sequence"/>
</dbReference>
<dbReference type="OrthoDB" id="10433668at2759"/>
<feature type="non-terminal residue" evidence="1">
    <location>
        <position position="157"/>
    </location>
</feature>
<sequence length="157" mass="18180">MRVYNKKTAEIEIEELKKESTLFATRNEPAMKLLEVAQAHYQKFIKLMRRKKKNDEMMEMMTTMVKGKAKLGEGSGTLDNPILFYSDTRVYREDLPFQVSGMTIQIPRVNELPASEDPREVDKGKSIMDEEAHKFNLIEECLKAIEGLDTFRSVEVE</sequence>
<reference evidence="1 2" key="1">
    <citation type="journal article" date="2019" name="Genome Biol. Evol.">
        <title>Insights into the evolution of the New World diploid cottons (Gossypium, subgenus Houzingenia) based on genome sequencing.</title>
        <authorList>
            <person name="Grover C.E."/>
            <person name="Arick M.A. 2nd"/>
            <person name="Thrash A."/>
            <person name="Conover J.L."/>
            <person name="Sanders W.S."/>
            <person name="Peterson D.G."/>
            <person name="Frelichowski J.E."/>
            <person name="Scheffler J.A."/>
            <person name="Scheffler B.E."/>
            <person name="Wendel J.F."/>
        </authorList>
    </citation>
    <scope>NUCLEOTIDE SEQUENCE [LARGE SCALE GENOMIC DNA]</scope>
    <source>
        <strain evidence="1">5</strain>
        <tissue evidence="1">Leaf</tissue>
    </source>
</reference>